<dbReference type="Proteomes" id="UP000027186">
    <property type="component" value="Plasmid AbAZ39_p1"/>
</dbReference>
<keyword evidence="1" id="KW-0614">Plasmid</keyword>
<evidence type="ECO:0000313" key="4">
    <source>
        <dbReference type="Proteomes" id="UP000236268"/>
    </source>
</evidence>
<dbReference type="Proteomes" id="UP000236268">
    <property type="component" value="Unassembled WGS sequence"/>
</dbReference>
<dbReference type="OrthoDB" id="9804725at2"/>
<dbReference type="EMBL" id="CP007794">
    <property type="protein sequence ID" value="AIB14309.1"/>
    <property type="molecule type" value="Genomic_DNA"/>
</dbReference>
<dbReference type="AlphaFoldDB" id="A0A060DTP7"/>
<geneLocation type="plasmid" evidence="2">
    <name>p19unnamed</name>
</geneLocation>
<proteinExistence type="predicted"/>
<protein>
    <submittedName>
        <fullName evidence="1">Uncharacterized protein</fullName>
    </submittedName>
</protein>
<geneLocation type="plasmid" evidence="1 3">
    <name>AbAZ39_p1</name>
</geneLocation>
<evidence type="ECO:0000313" key="1">
    <source>
        <dbReference type="EMBL" id="AIB14309.1"/>
    </source>
</evidence>
<evidence type="ECO:0000313" key="2">
    <source>
        <dbReference type="EMBL" id="PNQ96287.1"/>
    </source>
</evidence>
<dbReference type="EMBL" id="POWG01000033">
    <property type="protein sequence ID" value="PNQ96287.1"/>
    <property type="molecule type" value="Genomic_DNA"/>
</dbReference>
<accession>A0A060DTP7</accession>
<organism evidence="1 3">
    <name type="scientific">Azospirillum argentinense</name>
    <dbReference type="NCBI Taxonomy" id="2970906"/>
    <lineage>
        <taxon>Bacteria</taxon>
        <taxon>Pseudomonadati</taxon>
        <taxon>Pseudomonadota</taxon>
        <taxon>Alphaproteobacteria</taxon>
        <taxon>Rhodospirillales</taxon>
        <taxon>Azospirillaceae</taxon>
        <taxon>Azospirillum</taxon>
    </lineage>
</organism>
<dbReference type="RefSeq" id="WP_040134537.1">
    <property type="nucleotide sequence ID" value="NZ_CP007794.1"/>
</dbReference>
<name>A0A060DTP7_9PROT</name>
<reference evidence="1 3" key="1">
    <citation type="journal article" date="2014" name="Genome Announc.">
        <title>Complete Genome Sequence of the Model Rhizosphere Strain Azospirillum brasilense Az39, Successfully Applied in Agriculture.</title>
        <authorList>
            <person name="Rivera D."/>
            <person name="Revale S."/>
            <person name="Molina R."/>
            <person name="Gualpa J."/>
            <person name="Puente M."/>
            <person name="Maroniche G."/>
            <person name="Paris G."/>
            <person name="Baker D."/>
            <person name="Clavijo B."/>
            <person name="McLay K."/>
            <person name="Spaepen S."/>
            <person name="Perticari A."/>
            <person name="Vazquez M."/>
            <person name="Wisniewski-Dye F."/>
            <person name="Watkins C."/>
            <person name="Martinez-Abarca F."/>
            <person name="Vanderleyden J."/>
            <person name="Cassan F."/>
        </authorList>
    </citation>
    <scope>NUCLEOTIDE SEQUENCE [LARGE SCALE GENOMIC DNA]</scope>
    <source>
        <strain evidence="1 3">Az39</strain>
        <plasmid evidence="1">AbAZ39_p1</plasmid>
    </source>
</reference>
<accession>A0A2K1FUS5</accession>
<reference evidence="2 4" key="2">
    <citation type="submission" date="2018-01" db="EMBL/GenBank/DDBJ databases">
        <title>Whole genome sequence of Azospirillum brasilense REC3 isolated from strawberry roots.</title>
        <authorList>
            <person name="Fontana C.A."/>
            <person name="Salazar S.M."/>
            <person name="Bassi D."/>
            <person name="Puglisi E."/>
            <person name="Lovaisa N.C."/>
            <person name="Toffoli L.M."/>
            <person name="Pedraza R."/>
            <person name="Cocconcelli P.S."/>
        </authorList>
    </citation>
    <scope>NUCLEOTIDE SEQUENCE [LARGE SCALE GENOMIC DNA]</scope>
    <source>
        <strain evidence="2 4">REC3</strain>
        <plasmid evidence="2">p19unnamed</plasmid>
    </source>
</reference>
<dbReference type="KEGG" id="abq:ABAZ39_20525"/>
<gene>
    <name evidence="1" type="ORF">ABAZ39_20525</name>
    <name evidence="2" type="ORF">C1S70_24470</name>
</gene>
<sequence>MARVLLNYADGAFLAAQKRNARSGMDIGGFDSVAMLGRSHIDPAFVERNRFILDQPRGAGYWLWKPWAIWTLLRDHLKDGDVLFYCDSGAHFVHRADPVIERCRERRDLPILLFTLQDEFKNRGWTKRDCFHFMRLDRPEYTDATQILASFIVCERTPETIAFVSEWLRFAQDERILTDAPNECGKPNYPEFRDHRHDQSILSLLARRRGVSTIPDISQWGDDRRPPEIPRILLHTRQRD</sequence>
<evidence type="ECO:0000313" key="3">
    <source>
        <dbReference type="Proteomes" id="UP000027186"/>
    </source>
</evidence>